<accession>A0ABR8YNQ0</accession>
<comment type="caution">
    <text evidence="1">The sequence shown here is derived from an EMBL/GenBank/DDBJ whole genome shotgun (WGS) entry which is preliminary data.</text>
</comment>
<organism evidence="1 2">
    <name type="scientific">Clostridium faecium</name>
    <dbReference type="NCBI Taxonomy" id="2762223"/>
    <lineage>
        <taxon>Bacteria</taxon>
        <taxon>Bacillati</taxon>
        <taxon>Bacillota</taxon>
        <taxon>Clostridia</taxon>
        <taxon>Eubacteriales</taxon>
        <taxon>Clostridiaceae</taxon>
        <taxon>Clostridium</taxon>
    </lineage>
</organism>
<proteinExistence type="predicted"/>
<dbReference type="EMBL" id="JACSQB010000018">
    <property type="protein sequence ID" value="MBD8045816.1"/>
    <property type="molecule type" value="Genomic_DNA"/>
</dbReference>
<evidence type="ECO:0000313" key="2">
    <source>
        <dbReference type="Proteomes" id="UP000627166"/>
    </source>
</evidence>
<dbReference type="RefSeq" id="WP_191738790.1">
    <property type="nucleotide sequence ID" value="NZ_JACSQB010000018.1"/>
</dbReference>
<keyword evidence="2" id="KW-1185">Reference proteome</keyword>
<protein>
    <submittedName>
        <fullName evidence="1">Uncharacterized protein</fullName>
    </submittedName>
</protein>
<gene>
    <name evidence="1" type="ORF">H9637_01965</name>
</gene>
<dbReference type="Proteomes" id="UP000627166">
    <property type="component" value="Unassembled WGS sequence"/>
</dbReference>
<name>A0ABR8YNQ0_9CLOT</name>
<evidence type="ECO:0000313" key="1">
    <source>
        <dbReference type="EMBL" id="MBD8045816.1"/>
    </source>
</evidence>
<sequence>MSTTCKKTYYKERKSVSHSELVKIRDQVKNGEITRQVGMASLITLTGGLFESAIIAAIGVTSGYWQSIYYNYMSNSNEIQAMLDSNKSSYDVEVTVKCRNKGLNGCFCEVSDAKFI</sequence>
<reference evidence="1 2" key="1">
    <citation type="submission" date="2020-08" db="EMBL/GenBank/DDBJ databases">
        <title>A Genomic Blueprint of the Chicken Gut Microbiome.</title>
        <authorList>
            <person name="Gilroy R."/>
            <person name="Ravi A."/>
            <person name="Getino M."/>
            <person name="Pursley I."/>
            <person name="Horton D.L."/>
            <person name="Alikhan N.-F."/>
            <person name="Baker D."/>
            <person name="Gharbi K."/>
            <person name="Hall N."/>
            <person name="Watson M."/>
            <person name="Adriaenssens E.M."/>
            <person name="Foster-Nyarko E."/>
            <person name="Jarju S."/>
            <person name="Secka A."/>
            <person name="Antonio M."/>
            <person name="Oren A."/>
            <person name="Chaudhuri R."/>
            <person name="La Ragione R.M."/>
            <person name="Hildebrand F."/>
            <person name="Pallen M.J."/>
        </authorList>
    </citation>
    <scope>NUCLEOTIDE SEQUENCE [LARGE SCALE GENOMIC DNA]</scope>
    <source>
        <strain evidence="1 2">N37</strain>
    </source>
</reference>